<dbReference type="Pfam" id="PF13639">
    <property type="entry name" value="zf-RING_2"/>
    <property type="match status" value="1"/>
</dbReference>
<accession>A0AAN8QVC5</accession>
<dbReference type="InterPro" id="IPR011990">
    <property type="entry name" value="TPR-like_helical_dom_sf"/>
</dbReference>
<dbReference type="PANTHER" id="PTHR17550">
    <property type="entry name" value="E3 UBIQUITIN-PROTEIN LIGASE TTC3"/>
    <property type="match status" value="1"/>
</dbReference>
<keyword evidence="7" id="KW-0479">Metal-binding</keyword>
<evidence type="ECO:0000256" key="5">
    <source>
        <dbReference type="ARBA" id="ARBA00022490"/>
    </source>
</evidence>
<dbReference type="Proteomes" id="UP001356427">
    <property type="component" value="Unassembled WGS sequence"/>
</dbReference>
<dbReference type="Gene3D" id="1.25.40.10">
    <property type="entry name" value="Tetratricopeptide repeat domain"/>
    <property type="match status" value="1"/>
</dbReference>
<feature type="compositionally biased region" description="Basic and acidic residues" evidence="13">
    <location>
        <begin position="429"/>
        <end position="455"/>
    </location>
</feature>
<evidence type="ECO:0000256" key="6">
    <source>
        <dbReference type="ARBA" id="ARBA00022679"/>
    </source>
</evidence>
<dbReference type="GO" id="GO:0005737">
    <property type="term" value="C:cytoplasm"/>
    <property type="evidence" value="ECO:0007669"/>
    <property type="project" value="UniProtKB-SubCell"/>
</dbReference>
<protein>
    <recommendedName>
        <fullName evidence="4">RING-type E3 ubiquitin transferase</fullName>
        <ecNumber evidence="4">2.3.2.27</ecNumber>
    </recommendedName>
</protein>
<dbReference type="SMART" id="SM00184">
    <property type="entry name" value="RING"/>
    <property type="match status" value="1"/>
</dbReference>
<feature type="region of interest" description="Disordered" evidence="13">
    <location>
        <begin position="1674"/>
        <end position="1704"/>
    </location>
</feature>
<evidence type="ECO:0000256" key="13">
    <source>
        <dbReference type="SAM" id="MobiDB-lite"/>
    </source>
</evidence>
<dbReference type="Gene3D" id="3.30.40.10">
    <property type="entry name" value="Zinc/RING finger domain, C3HC4 (zinc finger)"/>
    <property type="match status" value="1"/>
</dbReference>
<dbReference type="EC" id="2.3.2.27" evidence="4"/>
<keyword evidence="16" id="KW-1185">Reference proteome</keyword>
<dbReference type="InterPro" id="IPR056872">
    <property type="entry name" value="TTC3/DZIP3-like_helical"/>
</dbReference>
<reference evidence="15 16" key="1">
    <citation type="submission" date="2021-04" db="EMBL/GenBank/DDBJ databases">
        <authorList>
            <person name="De Guttry C."/>
            <person name="Zahm M."/>
            <person name="Klopp C."/>
            <person name="Cabau C."/>
            <person name="Louis A."/>
            <person name="Berthelot C."/>
            <person name="Parey E."/>
            <person name="Roest Crollius H."/>
            <person name="Montfort J."/>
            <person name="Robinson-Rechavi M."/>
            <person name="Bucao C."/>
            <person name="Bouchez O."/>
            <person name="Gislard M."/>
            <person name="Lluch J."/>
            <person name="Milhes M."/>
            <person name="Lampietro C."/>
            <person name="Lopez Roques C."/>
            <person name="Donnadieu C."/>
            <person name="Braasch I."/>
            <person name="Desvignes T."/>
            <person name="Postlethwait J."/>
            <person name="Bobe J."/>
            <person name="Wedekind C."/>
            <person name="Guiguen Y."/>
        </authorList>
    </citation>
    <scope>NUCLEOTIDE SEQUENCE [LARGE SCALE GENOMIC DNA]</scope>
    <source>
        <strain evidence="15">Cs_M1</strain>
        <tissue evidence="15">Blood</tissue>
    </source>
</reference>
<proteinExistence type="predicted"/>
<evidence type="ECO:0000256" key="4">
    <source>
        <dbReference type="ARBA" id="ARBA00012483"/>
    </source>
</evidence>
<dbReference type="Pfam" id="PF24812">
    <property type="entry name" value="WHD_TTC3"/>
    <property type="match status" value="1"/>
</dbReference>
<evidence type="ECO:0000256" key="3">
    <source>
        <dbReference type="ARBA" id="ARBA00004906"/>
    </source>
</evidence>
<feature type="region of interest" description="Disordered" evidence="13">
    <location>
        <begin position="340"/>
        <end position="472"/>
    </location>
</feature>
<dbReference type="SMART" id="SM00028">
    <property type="entry name" value="TPR"/>
    <property type="match status" value="3"/>
</dbReference>
<keyword evidence="8 10" id="KW-0863">Zinc-finger</keyword>
<comment type="catalytic activity">
    <reaction evidence="1">
        <text>S-ubiquitinyl-[E2 ubiquitin-conjugating enzyme]-L-cysteine + [acceptor protein]-L-lysine = [E2 ubiquitin-conjugating enzyme]-L-cysteine + N(6)-ubiquitinyl-[acceptor protein]-L-lysine.</text>
        <dbReference type="EC" id="2.3.2.27"/>
    </reaction>
</comment>
<feature type="region of interest" description="Disordered" evidence="13">
    <location>
        <begin position="1"/>
        <end position="20"/>
    </location>
</feature>
<keyword evidence="5" id="KW-0963">Cytoplasm</keyword>
<dbReference type="PANTHER" id="PTHR17550:SF8">
    <property type="entry name" value="RING-TYPE E3 UBIQUITIN TRANSFERASE"/>
    <property type="match status" value="1"/>
</dbReference>
<evidence type="ECO:0000256" key="12">
    <source>
        <dbReference type="SAM" id="Coils"/>
    </source>
</evidence>
<dbReference type="GO" id="GO:0061630">
    <property type="term" value="F:ubiquitin protein ligase activity"/>
    <property type="evidence" value="ECO:0007669"/>
    <property type="project" value="UniProtKB-EC"/>
</dbReference>
<dbReference type="InterPro" id="IPR056870">
    <property type="entry name" value="TTC3/DZIP3/RBM44-like_helical"/>
</dbReference>
<dbReference type="InterPro" id="IPR001841">
    <property type="entry name" value="Znf_RING"/>
</dbReference>
<dbReference type="PROSITE" id="PS50089">
    <property type="entry name" value="ZF_RING_2"/>
    <property type="match status" value="1"/>
</dbReference>
<keyword evidence="9" id="KW-0862">Zinc</keyword>
<dbReference type="SUPFAM" id="SSF48452">
    <property type="entry name" value="TPR-like"/>
    <property type="match status" value="1"/>
</dbReference>
<comment type="subcellular location">
    <subcellularLocation>
        <location evidence="2">Cytoplasm</location>
    </subcellularLocation>
</comment>
<gene>
    <name evidence="15" type="ORF">J4Q44_G00126540</name>
</gene>
<evidence type="ECO:0000256" key="7">
    <source>
        <dbReference type="ARBA" id="ARBA00022723"/>
    </source>
</evidence>
<feature type="coiled-coil region" evidence="12">
    <location>
        <begin position="1299"/>
        <end position="1326"/>
    </location>
</feature>
<dbReference type="CDD" id="cd16481">
    <property type="entry name" value="RING-H2_TTC3"/>
    <property type="match status" value="1"/>
</dbReference>
<evidence type="ECO:0000256" key="11">
    <source>
        <dbReference type="PROSITE-ProRule" id="PRU00339"/>
    </source>
</evidence>
<evidence type="ECO:0000256" key="1">
    <source>
        <dbReference type="ARBA" id="ARBA00000900"/>
    </source>
</evidence>
<dbReference type="InterPro" id="IPR019734">
    <property type="entry name" value="TPR_rpt"/>
</dbReference>
<keyword evidence="12" id="KW-0175">Coiled coil</keyword>
<evidence type="ECO:0000256" key="10">
    <source>
        <dbReference type="PROSITE-ProRule" id="PRU00175"/>
    </source>
</evidence>
<comment type="caution">
    <text evidence="15">The sequence shown here is derived from an EMBL/GenBank/DDBJ whole genome shotgun (WGS) entry which is preliminary data.</text>
</comment>
<dbReference type="InterPro" id="IPR043866">
    <property type="entry name" value="TTC3/DZIP3_dom"/>
</dbReference>
<dbReference type="PROSITE" id="PS50005">
    <property type="entry name" value="TPR"/>
    <property type="match status" value="1"/>
</dbReference>
<dbReference type="GO" id="GO:0008270">
    <property type="term" value="F:zinc ion binding"/>
    <property type="evidence" value="ECO:0007669"/>
    <property type="project" value="UniProtKB-KW"/>
</dbReference>
<organism evidence="15 16">
    <name type="scientific">Coregonus suidteri</name>
    <dbReference type="NCBI Taxonomy" id="861788"/>
    <lineage>
        <taxon>Eukaryota</taxon>
        <taxon>Metazoa</taxon>
        <taxon>Chordata</taxon>
        <taxon>Craniata</taxon>
        <taxon>Vertebrata</taxon>
        <taxon>Euteleostomi</taxon>
        <taxon>Actinopterygii</taxon>
        <taxon>Neopterygii</taxon>
        <taxon>Teleostei</taxon>
        <taxon>Protacanthopterygii</taxon>
        <taxon>Salmoniformes</taxon>
        <taxon>Salmonidae</taxon>
        <taxon>Coregoninae</taxon>
        <taxon>Coregonus</taxon>
    </lineage>
</organism>
<name>A0AAN8QVC5_9TELE</name>
<evidence type="ECO:0000259" key="14">
    <source>
        <dbReference type="PROSITE" id="PS50089"/>
    </source>
</evidence>
<dbReference type="Pfam" id="PF24905">
    <property type="entry name" value="TTC3_9th"/>
    <property type="match status" value="1"/>
</dbReference>
<feature type="repeat" description="TPR" evidence="11">
    <location>
        <begin position="222"/>
        <end position="255"/>
    </location>
</feature>
<evidence type="ECO:0000256" key="2">
    <source>
        <dbReference type="ARBA" id="ARBA00004496"/>
    </source>
</evidence>
<feature type="domain" description="RING-type" evidence="14">
    <location>
        <begin position="1825"/>
        <end position="1865"/>
    </location>
</feature>
<dbReference type="Pfam" id="PF24525">
    <property type="entry name" value="TTC3"/>
    <property type="match status" value="1"/>
</dbReference>
<dbReference type="InterPro" id="IPR056871">
    <property type="entry name" value="WH_TTC3"/>
</dbReference>
<evidence type="ECO:0000256" key="9">
    <source>
        <dbReference type="ARBA" id="ARBA00022833"/>
    </source>
</evidence>
<feature type="compositionally biased region" description="Basic and acidic residues" evidence="13">
    <location>
        <begin position="367"/>
        <end position="389"/>
    </location>
</feature>
<sequence>MLSRGKARKERLTKMSDSDSGPEFVDYDIRHGAKLIYEKDSPFVALQPPDYIYERWNKIPVCLKKKAAQLMHVSAFWYHILLCRENHNTTRWAVQVGFLDSNYGNDLSLKRLHRIEILEAILRAMEKGCLFEDQTRHMIWISNKFNLHVLEVLDDAICWLERTGEPRIKQQVQELGPRGNCFAALQLIFAEYAHYTQAMGVSRKKIMRELAQGPCQWSIEKSEEMKAKGNDQVQKNKYDAAVKCYSKAIKYHPENYIIYGNRALCYIRSEKYLKAVGDGKRATLIQPEWAKGHYRYCEALFLLGEHKRAVAANEWAQTLCKADPEGMKDLLQQHTKFNIEMESKRRREEESKVGRPNKTAAKKVSSKRTDSTTRADTTESRQQTDKPASKVEPCTNSTAPENKCSGVKVESLTQPVKAEGGAHSVDNAEGPKETKSQMADKKSSKSEPIASEKPKGKSRNQHSKMILGRSGDPSMRDLLVSAVQDAHTALADQRCRNAEQAFSQALVILETSTPKELGLCALDQVVLIYGHASALLEIGQPEELAEAQRDFDKIKTFEERKFQCLVFYGIGKVYQKENRFPIALEQFSNSMQMVKKKITPGKLTWPTTTAIVEETKLDYFKELLEESIEMCKFPPKPDAICRHQNCHGHSKMEIYFTDPDFKGFIRVVCCQSCKVEYHISCWKKLKVTAFSDKNEKDFLQEICFTPECGGRICHIKIYGSTGLVKCEFVSLASIEKHRGTAKLRVNQKCSSLKKLKSKEDRKVRRKQCRQDASLTTQDKNDQMPLENRETIVVEQKASSPTWLSYGDRVLLQISDSKDLFRDKSHNISVLMKNLKPWMDMDRIKGSELGMSYAGRQPETLGDVVELLLERKNRVWARIFIHSLSGCLDTSPKLHDWAHQLDSSGLNAAGLFIDRYADHLEQLDLAPLLHFAPLQDMLIEKFGTMPEFFSRLGLTVTEYLKQAPPQEMRLFIWTLEEHRDQYASCHAALDDYFEIMDGPCLVIKKTENENTIKYPIKTKNRNRKKKQKEPKASVIVLSGMRGGTSREDEDEDFLEEDSLMFLDPSDPFSVPSHLRDQVTEFEGQYNNGSRSSHYKRILDNNPDLTKESLYDYFAQILEEYGPLKAQDPLLVGELDNFPPDAQQKIQEAGGLKPFLLESLRFVMTDNLLGLMKHAVSLQDANTHRMDNLDFIGDIPNRLSLNPSAMAFLPNSQDSGTRDYDEPIAIIPVWPNLAIGTPLDKSYDNHDPNNLEDLDLYIRDVEEKGVEAPGKTAAEVQVSTCVALSEVAVNTEPFEGNNGDLSKKEKSNAEFEQQIQQIKQDYDSVKQRRLKEISALEGELEEINHLIQVTHIELGLFQQKLEEEVKKDQQEKKENQETVKALKTEIKELAESQESISKSIRERNKDYETHLNNVLELSNQSAAEKMSLEDEIKRYRDLCAKATRRSQGAELSILENRRGIDLRCLYRSLSEARAILAKLKEVALRFPSQILQSATYAWGACVQEAEEKVCATEVQYQDHMEQVKRGTRLCTLPPVAVPSPPRPPPVPIHSVPEVDPTPSLVPLPLCLPYPGLPPVAYPVLSSVPAIGLGVPLVAPGLRYSAGFTLQTGQVLGLRFPIRGPLGPEQMLFQPQAHQQLPRHPLHMRGPLYGHPGVPSAPPAPAMAQSVAPSPGMAGALASATANDPTGHFTRPLLQNQAPRPQAPQPNNVCERIMDRLSVMFPHYSRLVLYKFIGEIHTANGGCLTALSYDEVINRVAQLILDHQDTTREQLSSVGKGDPGAQLCGTPSCSDSPASVRSTGTPPTAHVWKRVGAHGHSQAKALNMEDPCIICHEDMSQEDLCVLECRHSFHRECIKSWLKEQSTCPTCREHALLPEDFPLLPGRIRRGHTPAFS</sequence>
<dbReference type="EMBL" id="JAGTTL010000010">
    <property type="protein sequence ID" value="KAK6317254.1"/>
    <property type="molecule type" value="Genomic_DNA"/>
</dbReference>
<feature type="coiled-coil region" evidence="12">
    <location>
        <begin position="1356"/>
        <end position="1390"/>
    </location>
</feature>
<feature type="compositionally biased region" description="Low complexity" evidence="13">
    <location>
        <begin position="1688"/>
        <end position="1697"/>
    </location>
</feature>
<dbReference type="Pfam" id="PF19179">
    <property type="entry name" value="TTC3_DZIP3_dom"/>
    <property type="match status" value="1"/>
</dbReference>
<comment type="pathway">
    <text evidence="3">Protein modification; protein ubiquitination.</text>
</comment>
<feature type="compositionally biased region" description="Basic and acidic residues" evidence="13">
    <location>
        <begin position="340"/>
        <end position="353"/>
    </location>
</feature>
<evidence type="ECO:0000313" key="15">
    <source>
        <dbReference type="EMBL" id="KAK6317254.1"/>
    </source>
</evidence>
<evidence type="ECO:0000256" key="8">
    <source>
        <dbReference type="ARBA" id="ARBA00022771"/>
    </source>
</evidence>
<evidence type="ECO:0000313" key="16">
    <source>
        <dbReference type="Proteomes" id="UP001356427"/>
    </source>
</evidence>
<keyword evidence="6" id="KW-0808">Transferase</keyword>
<keyword evidence="11" id="KW-0802">TPR repeat</keyword>
<dbReference type="InterPro" id="IPR013083">
    <property type="entry name" value="Znf_RING/FYVE/PHD"/>
</dbReference>
<dbReference type="SUPFAM" id="SSF57850">
    <property type="entry name" value="RING/U-box"/>
    <property type="match status" value="1"/>
</dbReference>